<evidence type="ECO:0008006" key="2">
    <source>
        <dbReference type="Google" id="ProtNLM"/>
    </source>
</evidence>
<dbReference type="SUPFAM" id="SSF53850">
    <property type="entry name" value="Periplasmic binding protein-like II"/>
    <property type="match status" value="1"/>
</dbReference>
<name>A0A381XP69_9ZZZZ</name>
<gene>
    <name evidence="1" type="ORF">METZ01_LOCUS119430</name>
</gene>
<protein>
    <recommendedName>
        <fullName evidence="2">Solute-binding protein family 5 domain-containing protein</fullName>
    </recommendedName>
</protein>
<organism evidence="1">
    <name type="scientific">marine metagenome</name>
    <dbReference type="NCBI Taxonomy" id="408172"/>
    <lineage>
        <taxon>unclassified sequences</taxon>
        <taxon>metagenomes</taxon>
        <taxon>ecological metagenomes</taxon>
    </lineage>
</organism>
<sequence>MNIFRQIILFFFLASLIIGVSVTIVSASDLIKASSIAMNGSAKYPDGFSHFEYVNPDAPKGGSVRLNSIGTYDSFNGFISKGVSADGLGMIYETLTTGSSDEAFTEYGLIADEIEYPEDRTWVIYHLNPKAKFHDGEPIKV</sequence>
<dbReference type="EMBL" id="UINC01015889">
    <property type="protein sequence ID" value="SVA66576.1"/>
    <property type="molecule type" value="Genomic_DNA"/>
</dbReference>
<proteinExistence type="predicted"/>
<reference evidence="1" key="1">
    <citation type="submission" date="2018-05" db="EMBL/GenBank/DDBJ databases">
        <authorList>
            <person name="Lanie J.A."/>
            <person name="Ng W.-L."/>
            <person name="Kazmierczak K.M."/>
            <person name="Andrzejewski T.M."/>
            <person name="Davidsen T.M."/>
            <person name="Wayne K.J."/>
            <person name="Tettelin H."/>
            <person name="Glass J.I."/>
            <person name="Rusch D."/>
            <person name="Podicherti R."/>
            <person name="Tsui H.-C.T."/>
            <person name="Winkler M.E."/>
        </authorList>
    </citation>
    <scope>NUCLEOTIDE SEQUENCE</scope>
</reference>
<dbReference type="Gene3D" id="3.40.190.10">
    <property type="entry name" value="Periplasmic binding protein-like II"/>
    <property type="match status" value="1"/>
</dbReference>
<feature type="non-terminal residue" evidence="1">
    <location>
        <position position="141"/>
    </location>
</feature>
<dbReference type="AlphaFoldDB" id="A0A381XP69"/>
<accession>A0A381XP69</accession>
<evidence type="ECO:0000313" key="1">
    <source>
        <dbReference type="EMBL" id="SVA66576.1"/>
    </source>
</evidence>